<evidence type="ECO:0000313" key="1">
    <source>
        <dbReference type="EMBL" id="KRK16707.1"/>
    </source>
</evidence>
<gene>
    <name evidence="1" type="ORF">FD22_GL001111</name>
</gene>
<proteinExistence type="predicted"/>
<evidence type="ECO:0000313" key="2">
    <source>
        <dbReference type="Proteomes" id="UP000051181"/>
    </source>
</evidence>
<sequence length="104" mass="11830">MQSRYDLHLRPNDFAIEAMQLDRSELDLDSLSGVLVPHDFGTMETTDTLSFYLFSTEDQGNDYLGYAILSDTLEQAYLVGWVKNSQLVYWNDLQKGGNADGRID</sequence>
<comment type="caution">
    <text evidence="1">The sequence shown here is derived from an EMBL/GenBank/DDBJ whole genome shotgun (WGS) entry which is preliminary data.</text>
</comment>
<reference evidence="1 2" key="1">
    <citation type="journal article" date="2015" name="Genome Announc.">
        <title>Expanding the biotechnology potential of lactobacilli through comparative genomics of 213 strains and associated genera.</title>
        <authorList>
            <person name="Sun Z."/>
            <person name="Harris H.M."/>
            <person name="McCann A."/>
            <person name="Guo C."/>
            <person name="Argimon S."/>
            <person name="Zhang W."/>
            <person name="Yang X."/>
            <person name="Jeffery I.B."/>
            <person name="Cooney J.C."/>
            <person name="Kagawa T.F."/>
            <person name="Liu W."/>
            <person name="Song Y."/>
            <person name="Salvetti E."/>
            <person name="Wrobel A."/>
            <person name="Rasinkangas P."/>
            <person name="Parkhill J."/>
            <person name="Rea M.C."/>
            <person name="O'Sullivan O."/>
            <person name="Ritari J."/>
            <person name="Douillard F.P."/>
            <person name="Paul Ross R."/>
            <person name="Yang R."/>
            <person name="Briner A.E."/>
            <person name="Felis G.E."/>
            <person name="de Vos W.M."/>
            <person name="Barrangou R."/>
            <person name="Klaenhammer T.R."/>
            <person name="Caufield P.W."/>
            <person name="Cui Y."/>
            <person name="Zhang H."/>
            <person name="O'Toole P.W."/>
        </authorList>
    </citation>
    <scope>NUCLEOTIDE SEQUENCE [LARGE SCALE GENOMIC DNA]</scope>
    <source>
        <strain evidence="1 2">DSM 20001</strain>
    </source>
</reference>
<organism evidence="1 2">
    <name type="scientific">Loigolactobacillus coryniformis subsp. coryniformis KCTC 3167 = DSM 20001</name>
    <dbReference type="NCBI Taxonomy" id="913848"/>
    <lineage>
        <taxon>Bacteria</taxon>
        <taxon>Bacillati</taxon>
        <taxon>Bacillota</taxon>
        <taxon>Bacilli</taxon>
        <taxon>Lactobacillales</taxon>
        <taxon>Lactobacillaceae</taxon>
        <taxon>Loigolactobacillus</taxon>
    </lineage>
</organism>
<dbReference type="Proteomes" id="UP000051181">
    <property type="component" value="Unassembled WGS sequence"/>
</dbReference>
<dbReference type="PATRIC" id="fig|913848.6.peg.1145"/>
<name>A0A0R1F8M9_9LACO</name>
<protein>
    <submittedName>
        <fullName evidence="1">Uncharacterized protein</fullName>
    </submittedName>
</protein>
<dbReference type="AlphaFoldDB" id="A0A0R1F8M9"/>
<accession>A0A0R1F8M9</accession>
<dbReference type="EMBL" id="AZCN01000029">
    <property type="protein sequence ID" value="KRK16707.1"/>
    <property type="molecule type" value="Genomic_DNA"/>
</dbReference>